<dbReference type="RefSeq" id="WP_180570067.1">
    <property type="nucleotide sequence ID" value="NZ_JACCKB010000033.1"/>
</dbReference>
<keyword evidence="5 10" id="KW-0132">Cell division</keyword>
<dbReference type="EMBL" id="JACCKB010000033">
    <property type="protein sequence ID" value="NYZ68005.1"/>
    <property type="molecule type" value="Genomic_DNA"/>
</dbReference>
<evidence type="ECO:0000259" key="11">
    <source>
        <dbReference type="Pfam" id="PF01618"/>
    </source>
</evidence>
<dbReference type="HAMAP" id="MF_02202">
    <property type="entry name" value="TolQ"/>
    <property type="match status" value="1"/>
</dbReference>
<keyword evidence="8 10" id="KW-0472">Membrane</keyword>
<evidence type="ECO:0000256" key="7">
    <source>
        <dbReference type="ARBA" id="ARBA00022989"/>
    </source>
</evidence>
<gene>
    <name evidence="10 12" type="primary">tolQ</name>
    <name evidence="12" type="ORF">H0A36_18485</name>
</gene>
<dbReference type="Proteomes" id="UP000569732">
    <property type="component" value="Unassembled WGS sequence"/>
</dbReference>
<evidence type="ECO:0000256" key="3">
    <source>
        <dbReference type="ARBA" id="ARBA00022475"/>
    </source>
</evidence>
<keyword evidence="6 10" id="KW-0812">Transmembrane</keyword>
<name>A0A853IFT2_9GAMM</name>
<evidence type="ECO:0000256" key="9">
    <source>
        <dbReference type="ARBA" id="ARBA00023306"/>
    </source>
</evidence>
<comment type="function">
    <text evidence="10">Part of the Tol-Pal system, which plays a role in outer membrane invagination during cell division and is important for maintaining outer membrane integrity.</text>
</comment>
<feature type="transmembrane region" description="Helical" evidence="10">
    <location>
        <begin position="12"/>
        <end position="33"/>
    </location>
</feature>
<keyword evidence="4 10" id="KW-0997">Cell inner membrane</keyword>
<feature type="transmembrane region" description="Helical" evidence="10">
    <location>
        <begin position="167"/>
        <end position="189"/>
    </location>
</feature>
<comment type="similarity">
    <text evidence="2 10">Belongs to the ExbB/TolQ family.</text>
</comment>
<keyword evidence="7 10" id="KW-1133">Transmembrane helix</keyword>
<evidence type="ECO:0000256" key="6">
    <source>
        <dbReference type="ARBA" id="ARBA00022692"/>
    </source>
</evidence>
<dbReference type="Pfam" id="PF01618">
    <property type="entry name" value="MotA_ExbB"/>
    <property type="match status" value="1"/>
</dbReference>
<dbReference type="InterPro" id="IPR002898">
    <property type="entry name" value="MotA_ExbB_proton_chnl"/>
</dbReference>
<evidence type="ECO:0000256" key="1">
    <source>
        <dbReference type="ARBA" id="ARBA00004651"/>
    </source>
</evidence>
<dbReference type="NCBIfam" id="TIGR02796">
    <property type="entry name" value="tolQ"/>
    <property type="match status" value="1"/>
</dbReference>
<evidence type="ECO:0000313" key="13">
    <source>
        <dbReference type="Proteomes" id="UP000569732"/>
    </source>
</evidence>
<dbReference type="GO" id="GO:0051301">
    <property type="term" value="P:cell division"/>
    <property type="evidence" value="ECO:0007669"/>
    <property type="project" value="UniProtKB-UniRule"/>
</dbReference>
<dbReference type="PANTHER" id="PTHR30625:SF3">
    <property type="entry name" value="TOL-PAL SYSTEM PROTEIN TOLQ"/>
    <property type="match status" value="1"/>
</dbReference>
<protein>
    <recommendedName>
        <fullName evidence="10">Tol-Pal system protein TolQ</fullName>
    </recommendedName>
</protein>
<dbReference type="GO" id="GO:0043213">
    <property type="term" value="P:bacteriocin transport"/>
    <property type="evidence" value="ECO:0007669"/>
    <property type="project" value="InterPro"/>
</dbReference>
<keyword evidence="13" id="KW-1185">Reference proteome</keyword>
<evidence type="ECO:0000313" key="12">
    <source>
        <dbReference type="EMBL" id="NYZ68005.1"/>
    </source>
</evidence>
<dbReference type="PANTHER" id="PTHR30625">
    <property type="entry name" value="PROTEIN TOLQ"/>
    <property type="match status" value="1"/>
</dbReference>
<comment type="caution">
    <text evidence="12">The sequence shown here is derived from an EMBL/GenBank/DDBJ whole genome shotgun (WGS) entry which is preliminary data.</text>
</comment>
<feature type="domain" description="MotA/TolQ/ExbB proton channel" evidence="11">
    <location>
        <begin position="74"/>
        <end position="204"/>
    </location>
</feature>
<dbReference type="AlphaFoldDB" id="A0A853IFT2"/>
<comment type="subunit">
    <text evidence="10">The Tol-Pal system is composed of five core proteins: the inner membrane proteins TolA, TolQ and TolR, the periplasmic protein TolB and the outer membrane protein Pal. They form a network linking the inner and outer membranes and the peptidoglycan layer.</text>
</comment>
<reference evidence="12 13" key="1">
    <citation type="submission" date="2020-07" db="EMBL/GenBank/DDBJ databases">
        <title>Endozoicomonas sp. nov., isolated from sediment.</title>
        <authorList>
            <person name="Gu T."/>
        </authorList>
    </citation>
    <scope>NUCLEOTIDE SEQUENCE [LARGE SCALE GENOMIC DNA]</scope>
    <source>
        <strain evidence="12 13">SM1973</strain>
    </source>
</reference>
<keyword evidence="3 10" id="KW-1003">Cell membrane</keyword>
<evidence type="ECO:0000256" key="5">
    <source>
        <dbReference type="ARBA" id="ARBA00022618"/>
    </source>
</evidence>
<feature type="transmembrane region" description="Helical" evidence="10">
    <location>
        <begin position="124"/>
        <end position="147"/>
    </location>
</feature>
<comment type="subcellular location">
    <subcellularLocation>
        <location evidence="10">Cell inner membrane</location>
        <topology evidence="10">Multi-pass membrane protein</topology>
    </subcellularLocation>
    <subcellularLocation>
        <location evidence="1">Cell membrane</location>
        <topology evidence="1">Multi-pass membrane protein</topology>
    </subcellularLocation>
</comment>
<dbReference type="InterPro" id="IPR050790">
    <property type="entry name" value="ExbB/TolQ_transport"/>
</dbReference>
<evidence type="ECO:0000256" key="8">
    <source>
        <dbReference type="ARBA" id="ARBA00023136"/>
    </source>
</evidence>
<evidence type="ECO:0000256" key="10">
    <source>
        <dbReference type="HAMAP-Rule" id="MF_02202"/>
    </source>
</evidence>
<accession>A0A853IFT2</accession>
<dbReference type="GO" id="GO:0005886">
    <property type="term" value="C:plasma membrane"/>
    <property type="evidence" value="ECO:0007669"/>
    <property type="project" value="UniProtKB-SubCell"/>
</dbReference>
<evidence type="ECO:0000256" key="4">
    <source>
        <dbReference type="ARBA" id="ARBA00022519"/>
    </source>
</evidence>
<dbReference type="InterPro" id="IPR014163">
    <property type="entry name" value="Tol-Pal_TolQ"/>
</dbReference>
<organism evidence="12 13">
    <name type="scientific">Spartinivicinus marinus</name>
    <dbReference type="NCBI Taxonomy" id="2994442"/>
    <lineage>
        <taxon>Bacteria</taxon>
        <taxon>Pseudomonadati</taxon>
        <taxon>Pseudomonadota</taxon>
        <taxon>Gammaproteobacteria</taxon>
        <taxon>Oceanospirillales</taxon>
        <taxon>Zooshikellaceae</taxon>
        <taxon>Spartinivicinus</taxon>
    </lineage>
</organism>
<proteinExistence type="inferred from homology"/>
<sequence>MSIWSLIAGASWIVQLVMLILLLASIVSWVMILQRGFLLSNTKRSAIAFEDRFWSGMDLSKLFRQVTSEPDPDNGMEHLFRAGFKEFTRLRQDSNADPDAVMEGTQRAMRVALAREQERLEQNLPFLATVGSISPYIGLFGTVIGIMNSFRGLANQTQATLATVAPGISEALVATAMGLLAAIPAVVAYNKYSAKVDQLLNSYDTFSDEFSSILHRKVHTRIKQG</sequence>
<evidence type="ECO:0000256" key="2">
    <source>
        <dbReference type="ARBA" id="ARBA00010442"/>
    </source>
</evidence>
<keyword evidence="9 10" id="KW-0131">Cell cycle</keyword>
<dbReference type="GO" id="GO:0017038">
    <property type="term" value="P:protein import"/>
    <property type="evidence" value="ECO:0007669"/>
    <property type="project" value="TreeGrafter"/>
</dbReference>